<evidence type="ECO:0000313" key="1">
    <source>
        <dbReference type="EMBL" id="KIL59139.1"/>
    </source>
</evidence>
<sequence length="83" mass="9264">MLTCTTSRTYCQPNITRRRTAEKHGSCKAGFKTVASAGSRPVVCTRDDHLICRANLTSHQLCFISNVLLTMALSSYLREMTTH</sequence>
<accession>A0A0C2SYB8</accession>
<dbReference type="Proteomes" id="UP000054549">
    <property type="component" value="Unassembled WGS sequence"/>
</dbReference>
<dbReference type="InParanoid" id="A0A0C2SYB8"/>
<gene>
    <name evidence="1" type="ORF">M378DRAFT_275233</name>
</gene>
<dbReference type="EMBL" id="KN818321">
    <property type="protein sequence ID" value="KIL59139.1"/>
    <property type="molecule type" value="Genomic_DNA"/>
</dbReference>
<organism evidence="1 2">
    <name type="scientific">Amanita muscaria (strain Koide BX008)</name>
    <dbReference type="NCBI Taxonomy" id="946122"/>
    <lineage>
        <taxon>Eukaryota</taxon>
        <taxon>Fungi</taxon>
        <taxon>Dikarya</taxon>
        <taxon>Basidiomycota</taxon>
        <taxon>Agaricomycotina</taxon>
        <taxon>Agaricomycetes</taxon>
        <taxon>Agaricomycetidae</taxon>
        <taxon>Agaricales</taxon>
        <taxon>Pluteineae</taxon>
        <taxon>Amanitaceae</taxon>
        <taxon>Amanita</taxon>
    </lineage>
</organism>
<protein>
    <submittedName>
        <fullName evidence="1">Uncharacterized protein</fullName>
    </submittedName>
</protein>
<dbReference type="AlphaFoldDB" id="A0A0C2SYB8"/>
<keyword evidence="2" id="KW-1185">Reference proteome</keyword>
<name>A0A0C2SYB8_AMAMK</name>
<proteinExistence type="predicted"/>
<evidence type="ECO:0000313" key="2">
    <source>
        <dbReference type="Proteomes" id="UP000054549"/>
    </source>
</evidence>
<reference evidence="1 2" key="1">
    <citation type="submission" date="2014-04" db="EMBL/GenBank/DDBJ databases">
        <title>Evolutionary Origins and Diversification of the Mycorrhizal Mutualists.</title>
        <authorList>
            <consortium name="DOE Joint Genome Institute"/>
            <consortium name="Mycorrhizal Genomics Consortium"/>
            <person name="Kohler A."/>
            <person name="Kuo A."/>
            <person name="Nagy L.G."/>
            <person name="Floudas D."/>
            <person name="Copeland A."/>
            <person name="Barry K.W."/>
            <person name="Cichocki N."/>
            <person name="Veneault-Fourrey C."/>
            <person name="LaButti K."/>
            <person name="Lindquist E.A."/>
            <person name="Lipzen A."/>
            <person name="Lundell T."/>
            <person name="Morin E."/>
            <person name="Murat C."/>
            <person name="Riley R."/>
            <person name="Ohm R."/>
            <person name="Sun H."/>
            <person name="Tunlid A."/>
            <person name="Henrissat B."/>
            <person name="Grigoriev I.V."/>
            <person name="Hibbett D.S."/>
            <person name="Martin F."/>
        </authorList>
    </citation>
    <scope>NUCLEOTIDE SEQUENCE [LARGE SCALE GENOMIC DNA]</scope>
    <source>
        <strain evidence="1 2">Koide BX008</strain>
    </source>
</reference>
<dbReference type="HOGENOM" id="CLU_2542057_0_0_1"/>